<sequence length="94" mass="10283">MKIYQRSLEEYKKGIIGYSPIAIIGQSCLGSAAAMYILANGNSILQMIQLFIVTILCMFYNGAILSQQKPKLSFDLLIASIVVSIIVVAINNII</sequence>
<feature type="transmembrane region" description="Helical" evidence="1">
    <location>
        <begin position="44"/>
        <end position="65"/>
    </location>
</feature>
<dbReference type="AlphaFoldDB" id="A0A504JEU3"/>
<dbReference type="OrthoDB" id="1467832at2"/>
<gene>
    <name evidence="2" type="ORF">FHK87_06390</name>
</gene>
<evidence type="ECO:0000256" key="1">
    <source>
        <dbReference type="SAM" id="Phobius"/>
    </source>
</evidence>
<keyword evidence="1" id="KW-0812">Transmembrane</keyword>
<keyword evidence="1" id="KW-1133">Transmembrane helix</keyword>
<evidence type="ECO:0000313" key="2">
    <source>
        <dbReference type="EMBL" id="TPN87212.1"/>
    </source>
</evidence>
<evidence type="ECO:0008006" key="4">
    <source>
        <dbReference type="Google" id="ProtNLM"/>
    </source>
</evidence>
<reference evidence="2 3" key="1">
    <citation type="submission" date="2019-06" db="EMBL/GenBank/DDBJ databases">
        <authorList>
            <person name="Meng X."/>
        </authorList>
    </citation>
    <scope>NUCLEOTIDE SEQUENCE [LARGE SCALE GENOMIC DNA]</scope>
    <source>
        <strain evidence="2 3">M625</strain>
    </source>
</reference>
<organism evidence="2 3">
    <name type="scientific">Aquimarina algicola</name>
    <dbReference type="NCBI Taxonomy" id="2589995"/>
    <lineage>
        <taxon>Bacteria</taxon>
        <taxon>Pseudomonadati</taxon>
        <taxon>Bacteroidota</taxon>
        <taxon>Flavobacteriia</taxon>
        <taxon>Flavobacteriales</taxon>
        <taxon>Flavobacteriaceae</taxon>
        <taxon>Aquimarina</taxon>
    </lineage>
</organism>
<name>A0A504JEU3_9FLAO</name>
<dbReference type="PROSITE" id="PS51257">
    <property type="entry name" value="PROKAR_LIPOPROTEIN"/>
    <property type="match status" value="1"/>
</dbReference>
<accession>A0A504JEU3</accession>
<comment type="caution">
    <text evidence="2">The sequence shown here is derived from an EMBL/GenBank/DDBJ whole genome shotgun (WGS) entry which is preliminary data.</text>
</comment>
<dbReference type="EMBL" id="VFWZ01000002">
    <property type="protein sequence ID" value="TPN87212.1"/>
    <property type="molecule type" value="Genomic_DNA"/>
</dbReference>
<proteinExistence type="predicted"/>
<feature type="transmembrane region" description="Helical" evidence="1">
    <location>
        <begin position="21"/>
        <end position="38"/>
    </location>
</feature>
<feature type="transmembrane region" description="Helical" evidence="1">
    <location>
        <begin position="72"/>
        <end position="93"/>
    </location>
</feature>
<evidence type="ECO:0000313" key="3">
    <source>
        <dbReference type="Proteomes" id="UP000315540"/>
    </source>
</evidence>
<dbReference type="Proteomes" id="UP000315540">
    <property type="component" value="Unassembled WGS sequence"/>
</dbReference>
<protein>
    <recommendedName>
        <fullName evidence="4">DoxX family protein</fullName>
    </recommendedName>
</protein>
<keyword evidence="3" id="KW-1185">Reference proteome</keyword>
<keyword evidence="1" id="KW-0472">Membrane</keyword>
<dbReference type="RefSeq" id="WP_140591669.1">
    <property type="nucleotide sequence ID" value="NZ_VFWZ01000002.1"/>
</dbReference>